<dbReference type="Proteomes" id="UP000471293">
    <property type="component" value="Unassembled WGS sequence"/>
</dbReference>
<accession>A0A6N9TYC3</accession>
<dbReference type="EMBL" id="JAAGLQ010000265">
    <property type="protein sequence ID" value="NEA16501.1"/>
    <property type="molecule type" value="Genomic_DNA"/>
</dbReference>
<gene>
    <name evidence="1" type="ORF">G3I29_13370</name>
</gene>
<dbReference type="GO" id="GO:0016740">
    <property type="term" value="F:transferase activity"/>
    <property type="evidence" value="ECO:0007669"/>
    <property type="project" value="UniProtKB-KW"/>
</dbReference>
<evidence type="ECO:0000313" key="2">
    <source>
        <dbReference type="Proteomes" id="UP000471293"/>
    </source>
</evidence>
<comment type="caution">
    <text evidence="1">The sequence shown here is derived from an EMBL/GenBank/DDBJ whole genome shotgun (WGS) entry which is preliminary data.</text>
</comment>
<dbReference type="Gene3D" id="3.40.50.2000">
    <property type="entry name" value="Glycogen Phosphorylase B"/>
    <property type="match status" value="1"/>
</dbReference>
<proteinExistence type="predicted"/>
<organism evidence="1 2">
    <name type="scientific">Streptomyces halstedii</name>
    <dbReference type="NCBI Taxonomy" id="1944"/>
    <lineage>
        <taxon>Bacteria</taxon>
        <taxon>Bacillati</taxon>
        <taxon>Actinomycetota</taxon>
        <taxon>Actinomycetes</taxon>
        <taxon>Kitasatosporales</taxon>
        <taxon>Streptomycetaceae</taxon>
        <taxon>Streptomyces</taxon>
    </lineage>
</organism>
<name>A0A6N9TYC3_STRHA</name>
<keyword evidence="1" id="KW-0808">Transferase</keyword>
<evidence type="ECO:0000313" key="1">
    <source>
        <dbReference type="EMBL" id="NEA16501.1"/>
    </source>
</evidence>
<dbReference type="RefSeq" id="WP_164344782.1">
    <property type="nucleotide sequence ID" value="NZ_JAAGLQ010000265.1"/>
</dbReference>
<sequence>MTDVVMIAGSTPRPAVMAAALDSFRELGARVHLVGSFRTADMDTGLNWTTLHKVSTRSSAGKHAQRKTETMSAAERLWFHLEHDRATRAALRAADVVVALDNRAVYSAWRVAQARRTPEVCSGIAAALRAVARRREQAGSVLPEHAPGPVAAATDGLRRRLRGLPADLLRNATGPLALRSRVGARAWRAAVSAPGVPDTLRKAATEQVVEGMWLSGRQSGAIVTARAAAGKLSDPAIRAGLLDDVASKVIRSGRTPGNLTEAVGAHLALADERHAAGDTTETAKALLAAMKLAFHRVVHIDQVSSPLAADPAGFVAPFRTSVAARAVVEAKGRLTPAAAPPEDRPLRLLVATTANANFLHLIRSHYDANPDVELRFLDMAEHAGMRRLNGAPQRHVEHRLGGDPLFGHGAEQQLRPYLDWADTVFVDWCVAPAALFTAIDPGDTRIIVRLHSYEAFSRWPHMMDFSRVDDLVFVADHIRDLSVASIPGLGGDQAPRTHVIDNGMDLAGFRRAKDPSTRYNLGLVGIGQVAKDPLWALTVLEQLREQDERYRLILIGGDMGRPTNAAKAYSRKLERALKPLVEEGAVVRIGSTDDVAGALEDVGVILSTSVREGCHVGLMEGAASGAVPVVRDWPFFAGGENGAGTLYPAEWIVGTPAEAAARVRELTESEESWRNAGKLATEHALTTWDWPVVRLDFDRLLFGS</sequence>
<dbReference type="AlphaFoldDB" id="A0A6N9TYC3"/>
<reference evidence="1 2" key="1">
    <citation type="submission" date="2020-01" db="EMBL/GenBank/DDBJ databases">
        <title>Insect and environment-associated Actinomycetes.</title>
        <authorList>
            <person name="Currrie C."/>
            <person name="Chevrette M."/>
            <person name="Carlson C."/>
            <person name="Stubbendieck R."/>
            <person name="Wendt-Pienkowski E."/>
        </authorList>
    </citation>
    <scope>NUCLEOTIDE SEQUENCE [LARGE SCALE GENOMIC DNA]</scope>
    <source>
        <strain evidence="1 2">SID11342</strain>
    </source>
</reference>
<protein>
    <submittedName>
        <fullName evidence="1">Glycosyltransferase family 4 protein</fullName>
    </submittedName>
</protein>
<dbReference type="SUPFAM" id="SSF53756">
    <property type="entry name" value="UDP-Glycosyltransferase/glycogen phosphorylase"/>
    <property type="match status" value="1"/>
</dbReference>